<keyword evidence="1" id="KW-0597">Phosphoprotein</keyword>
<reference evidence="4 5" key="1">
    <citation type="submission" date="2016-11" db="EMBL/GenBank/DDBJ databases">
        <title>Study of marine rhodopsin-containing bacteria.</title>
        <authorList>
            <person name="Yoshizawa S."/>
            <person name="Kumagai Y."/>
            <person name="Kogure K."/>
        </authorList>
    </citation>
    <scope>NUCLEOTIDE SEQUENCE [LARGE SCALE GENOMIC DNA]</scope>
    <source>
        <strain evidence="4 5">SAORIC-28</strain>
    </source>
</reference>
<evidence type="ECO:0000259" key="2">
    <source>
        <dbReference type="PROSITE" id="PS50110"/>
    </source>
</evidence>
<evidence type="ECO:0000313" key="4">
    <source>
        <dbReference type="EMBL" id="PAP77991.1"/>
    </source>
</evidence>
<dbReference type="Proteomes" id="UP000216339">
    <property type="component" value="Unassembled WGS sequence"/>
</dbReference>
<dbReference type="PANTHER" id="PTHR37299">
    <property type="entry name" value="TRANSCRIPTIONAL REGULATOR-RELATED"/>
    <property type="match status" value="1"/>
</dbReference>
<dbReference type="Pfam" id="PF00072">
    <property type="entry name" value="Response_reg"/>
    <property type="match status" value="1"/>
</dbReference>
<feature type="modified residue" description="4-aspartylphosphate" evidence="1">
    <location>
        <position position="55"/>
    </location>
</feature>
<accession>A0A271J390</accession>
<evidence type="ECO:0000313" key="5">
    <source>
        <dbReference type="Proteomes" id="UP000216339"/>
    </source>
</evidence>
<dbReference type="GO" id="GO:0000156">
    <property type="term" value="F:phosphorelay response regulator activity"/>
    <property type="evidence" value="ECO:0007669"/>
    <property type="project" value="InterPro"/>
</dbReference>
<dbReference type="InterPro" id="IPR007492">
    <property type="entry name" value="LytTR_DNA-bd_dom"/>
</dbReference>
<gene>
    <name evidence="4" type="ORF">BSZ37_16860</name>
</gene>
<dbReference type="EMBL" id="MQWD01000001">
    <property type="protein sequence ID" value="PAP77991.1"/>
    <property type="molecule type" value="Genomic_DNA"/>
</dbReference>
<feature type="domain" description="Response regulatory" evidence="2">
    <location>
        <begin position="4"/>
        <end position="117"/>
    </location>
</feature>
<dbReference type="RefSeq" id="WP_095511660.1">
    <property type="nucleotide sequence ID" value="NZ_MQWD01000001.1"/>
</dbReference>
<dbReference type="SMART" id="SM00448">
    <property type="entry name" value="REC"/>
    <property type="match status" value="1"/>
</dbReference>
<dbReference type="AlphaFoldDB" id="A0A271J390"/>
<feature type="domain" description="HTH LytTR-type" evidence="3">
    <location>
        <begin position="145"/>
        <end position="249"/>
    </location>
</feature>
<comment type="caution">
    <text evidence="4">The sequence shown here is derived from an EMBL/GenBank/DDBJ whole genome shotgun (WGS) entry which is preliminary data.</text>
</comment>
<dbReference type="InterPro" id="IPR001789">
    <property type="entry name" value="Sig_transdc_resp-reg_receiver"/>
</dbReference>
<proteinExistence type="predicted"/>
<evidence type="ECO:0008006" key="6">
    <source>
        <dbReference type="Google" id="ProtNLM"/>
    </source>
</evidence>
<evidence type="ECO:0000256" key="1">
    <source>
        <dbReference type="PROSITE-ProRule" id="PRU00169"/>
    </source>
</evidence>
<dbReference type="GO" id="GO:0003677">
    <property type="term" value="F:DNA binding"/>
    <property type="evidence" value="ECO:0007669"/>
    <property type="project" value="InterPro"/>
</dbReference>
<organism evidence="4 5">
    <name type="scientific">Rubrivirga marina</name>
    <dbReference type="NCBI Taxonomy" id="1196024"/>
    <lineage>
        <taxon>Bacteria</taxon>
        <taxon>Pseudomonadati</taxon>
        <taxon>Rhodothermota</taxon>
        <taxon>Rhodothermia</taxon>
        <taxon>Rhodothermales</taxon>
        <taxon>Rubricoccaceae</taxon>
        <taxon>Rubrivirga</taxon>
    </lineage>
</organism>
<dbReference type="InterPro" id="IPR046947">
    <property type="entry name" value="LytR-like"/>
</dbReference>
<dbReference type="PANTHER" id="PTHR37299:SF1">
    <property type="entry name" value="STAGE 0 SPORULATION PROTEIN A HOMOLOG"/>
    <property type="match status" value="1"/>
</dbReference>
<dbReference type="Gene3D" id="3.40.50.2300">
    <property type="match status" value="1"/>
</dbReference>
<dbReference type="OrthoDB" id="1646880at2"/>
<dbReference type="PROSITE" id="PS50110">
    <property type="entry name" value="RESPONSE_REGULATORY"/>
    <property type="match status" value="1"/>
</dbReference>
<dbReference type="Pfam" id="PF04397">
    <property type="entry name" value="LytTR"/>
    <property type="match status" value="1"/>
</dbReference>
<name>A0A271J390_9BACT</name>
<evidence type="ECO:0000259" key="3">
    <source>
        <dbReference type="PROSITE" id="PS50930"/>
    </source>
</evidence>
<keyword evidence="5" id="KW-1185">Reference proteome</keyword>
<dbReference type="Gene3D" id="2.40.50.1020">
    <property type="entry name" value="LytTr DNA-binding domain"/>
    <property type="match status" value="1"/>
</dbReference>
<protein>
    <recommendedName>
        <fullName evidence="6">DNA-binding response regulator</fullName>
    </recommendedName>
</protein>
<dbReference type="PROSITE" id="PS50930">
    <property type="entry name" value="HTH_LYTTR"/>
    <property type="match status" value="1"/>
</dbReference>
<sequence length="251" mass="27709">MTLRALVADDEPLARETVRLLLDGVDDVDLTWEAADGRQAVDAIRGFRPDLVFLDVQMPHLDGFGVVEAVGPEAMPATVFVTAFDDHALRAFDAAAVDYLVKPYDDARFARALDRARSLCGRPDLAASLRGLLDERDRPEPADRLLVRSGTRLVVVQTAAVDWAEAAGDYVALHVGPQTHLLRETLSGLEERLDGRHFVRIHRSAIVQVDRVRDVKLTAAGDAKVRLRDGTEVRASRRYWKDLEARLGGAV</sequence>
<dbReference type="SUPFAM" id="SSF52172">
    <property type="entry name" value="CheY-like"/>
    <property type="match status" value="1"/>
</dbReference>
<dbReference type="InterPro" id="IPR011006">
    <property type="entry name" value="CheY-like_superfamily"/>
</dbReference>
<dbReference type="SMART" id="SM00850">
    <property type="entry name" value="LytTR"/>
    <property type="match status" value="1"/>
</dbReference>